<dbReference type="EMBL" id="CACRXK020029631">
    <property type="protein sequence ID" value="CAB4042188.1"/>
    <property type="molecule type" value="Genomic_DNA"/>
</dbReference>
<proteinExistence type="predicted"/>
<dbReference type="Proteomes" id="UP001152795">
    <property type="component" value="Unassembled WGS sequence"/>
</dbReference>
<organism evidence="2 3">
    <name type="scientific">Paramuricea clavata</name>
    <name type="common">Red gorgonian</name>
    <name type="synonym">Violescent sea-whip</name>
    <dbReference type="NCBI Taxonomy" id="317549"/>
    <lineage>
        <taxon>Eukaryota</taxon>
        <taxon>Metazoa</taxon>
        <taxon>Cnidaria</taxon>
        <taxon>Anthozoa</taxon>
        <taxon>Octocorallia</taxon>
        <taxon>Malacalcyonacea</taxon>
        <taxon>Plexauridae</taxon>
        <taxon>Paramuricea</taxon>
    </lineage>
</organism>
<sequence length="157" mass="18375">KPKRTPINVLPIPDDNISEDSFDDEESDYQPDNMELEVEDSDDDVLEPETDEADESEENMQTDSDEEEMLKSKRKKKETKGKKSVDKSKKFSWKTNPWKRPRSSNIPVEKMKPSDSSFSNLCQPFKFFKQFLTKDLLDHITFQTNLYNTQHATLGYK</sequence>
<dbReference type="AlphaFoldDB" id="A0A6S7KEB2"/>
<feature type="compositionally biased region" description="Acidic residues" evidence="1">
    <location>
        <begin position="16"/>
        <end position="68"/>
    </location>
</feature>
<gene>
    <name evidence="2" type="ORF">PACLA_8A027576</name>
</gene>
<dbReference type="OrthoDB" id="5876240at2759"/>
<keyword evidence="3" id="KW-1185">Reference proteome</keyword>
<evidence type="ECO:0000313" key="2">
    <source>
        <dbReference type="EMBL" id="CAB4042188.1"/>
    </source>
</evidence>
<evidence type="ECO:0000313" key="3">
    <source>
        <dbReference type="Proteomes" id="UP001152795"/>
    </source>
</evidence>
<comment type="caution">
    <text evidence="2">The sequence shown here is derived from an EMBL/GenBank/DDBJ whole genome shotgun (WGS) entry which is preliminary data.</text>
</comment>
<feature type="region of interest" description="Disordered" evidence="1">
    <location>
        <begin position="1"/>
        <end position="115"/>
    </location>
</feature>
<feature type="non-terminal residue" evidence="2">
    <location>
        <position position="157"/>
    </location>
</feature>
<name>A0A6S7KEB2_PARCT</name>
<reference evidence="2" key="1">
    <citation type="submission" date="2020-04" db="EMBL/GenBank/DDBJ databases">
        <authorList>
            <person name="Alioto T."/>
            <person name="Alioto T."/>
            <person name="Gomez Garrido J."/>
        </authorList>
    </citation>
    <scope>NUCLEOTIDE SEQUENCE</scope>
    <source>
        <strain evidence="2">A484AB</strain>
    </source>
</reference>
<protein>
    <submittedName>
        <fullName evidence="2">Uncharacterized protein</fullName>
    </submittedName>
</protein>
<evidence type="ECO:0000256" key="1">
    <source>
        <dbReference type="SAM" id="MobiDB-lite"/>
    </source>
</evidence>
<accession>A0A6S7KEB2</accession>